<keyword evidence="13" id="KW-1185">Reference proteome</keyword>
<dbReference type="InterPro" id="IPR036565">
    <property type="entry name" value="Mur-like_cat_sf"/>
</dbReference>
<dbReference type="InterPro" id="IPR004101">
    <property type="entry name" value="Mur_ligase_C"/>
</dbReference>
<dbReference type="EC" id="6.3.2.17" evidence="2"/>
<dbReference type="InterPro" id="IPR001645">
    <property type="entry name" value="Folylpolyglutamate_synth"/>
</dbReference>
<evidence type="ECO:0000256" key="8">
    <source>
        <dbReference type="ARBA" id="ARBA00030592"/>
    </source>
</evidence>
<dbReference type="RefSeq" id="WP_323330180.1">
    <property type="nucleotide sequence ID" value="NZ_JAYFSI010000005.1"/>
</dbReference>
<evidence type="ECO:0000256" key="10">
    <source>
        <dbReference type="PIRNR" id="PIRNR001563"/>
    </source>
</evidence>
<evidence type="ECO:0000256" key="1">
    <source>
        <dbReference type="ARBA" id="ARBA00008276"/>
    </source>
</evidence>
<evidence type="ECO:0000256" key="6">
    <source>
        <dbReference type="ARBA" id="ARBA00022840"/>
    </source>
</evidence>
<evidence type="ECO:0000256" key="4">
    <source>
        <dbReference type="ARBA" id="ARBA00022723"/>
    </source>
</evidence>
<gene>
    <name evidence="12" type="ORF">VA596_23910</name>
</gene>
<sequence>MTSTARLPAVRYLLEELTPVKAFDGTGIERVRALLGRLGNPQDVPRTVHVAGTAGKGSVCAFLSAILTAHRFRVGAHLSPHVHSVLERFRIDGTTVTPEQFTAGVDRLRPAIAETESAGDGRPTFFEVTTALAFDLFAGRVDYSVIETGLGGLLDATNTITRPDKLAVLTSIGFDHTEVLGGTLPEIAAQKAGIFPHGGAAISVRNSPDVDAVLVRSAADRECLLDFVDGALDVRIPLGLAGRHQAVNALVAVRAAEFLARRDGWTVTAGAIARGLASARLPGRFERRTIGNHTVVLDGAHNPLKLAAVVATVRELFGSRPVPWVLAVKPDKDLAAVIRTIAPLAALVIATEFTSGGGDHPETRARSADEIASAARAAGVPATVERDPAAALCRAVTSAEDDVPIIVAGSFHLLAAIGPP</sequence>
<evidence type="ECO:0000313" key="13">
    <source>
        <dbReference type="Proteomes" id="UP001304298"/>
    </source>
</evidence>
<keyword evidence="4" id="KW-0479">Metal-binding</keyword>
<dbReference type="Pfam" id="PF02875">
    <property type="entry name" value="Mur_ligase_C"/>
    <property type="match status" value="1"/>
</dbReference>
<evidence type="ECO:0000313" key="12">
    <source>
        <dbReference type="EMBL" id="MEA5362602.1"/>
    </source>
</evidence>
<feature type="domain" description="Mur ligase C-terminal" evidence="11">
    <location>
        <begin position="283"/>
        <end position="411"/>
    </location>
</feature>
<comment type="similarity">
    <text evidence="1 10">Belongs to the folylpolyglutamate synthase family.</text>
</comment>
<protein>
    <recommendedName>
        <fullName evidence="2">tetrahydrofolate synthase</fullName>
        <ecNumber evidence="2">6.3.2.17</ecNumber>
    </recommendedName>
    <alternativeName>
        <fullName evidence="8">Tetrahydrofolylpolyglutamate synthase</fullName>
    </alternativeName>
</protein>
<keyword evidence="3 10" id="KW-0436">Ligase</keyword>
<dbReference type="SUPFAM" id="SSF53244">
    <property type="entry name" value="MurD-like peptide ligases, peptide-binding domain"/>
    <property type="match status" value="1"/>
</dbReference>
<evidence type="ECO:0000256" key="2">
    <source>
        <dbReference type="ARBA" id="ARBA00013025"/>
    </source>
</evidence>
<comment type="caution">
    <text evidence="12">The sequence shown here is derived from an EMBL/GenBank/DDBJ whole genome shotgun (WGS) entry which is preliminary data.</text>
</comment>
<evidence type="ECO:0000259" key="11">
    <source>
        <dbReference type="Pfam" id="PF02875"/>
    </source>
</evidence>
<dbReference type="Gene3D" id="3.40.1190.10">
    <property type="entry name" value="Mur-like, catalytic domain"/>
    <property type="match status" value="1"/>
</dbReference>
<keyword evidence="7" id="KW-0460">Magnesium</keyword>
<proteinExistence type="inferred from homology"/>
<evidence type="ECO:0000256" key="3">
    <source>
        <dbReference type="ARBA" id="ARBA00022598"/>
    </source>
</evidence>
<dbReference type="GO" id="GO:0016874">
    <property type="term" value="F:ligase activity"/>
    <property type="evidence" value="ECO:0007669"/>
    <property type="project" value="UniProtKB-KW"/>
</dbReference>
<evidence type="ECO:0000256" key="7">
    <source>
        <dbReference type="ARBA" id="ARBA00022842"/>
    </source>
</evidence>
<dbReference type="Proteomes" id="UP001304298">
    <property type="component" value="Unassembled WGS sequence"/>
</dbReference>
<dbReference type="EMBL" id="JAYFSI010000005">
    <property type="protein sequence ID" value="MEA5362602.1"/>
    <property type="molecule type" value="Genomic_DNA"/>
</dbReference>
<dbReference type="InterPro" id="IPR036615">
    <property type="entry name" value="Mur_ligase_C_dom_sf"/>
</dbReference>
<keyword evidence="5 10" id="KW-0547">Nucleotide-binding</keyword>
<dbReference type="SUPFAM" id="SSF53623">
    <property type="entry name" value="MurD-like peptide ligases, catalytic domain"/>
    <property type="match status" value="1"/>
</dbReference>
<dbReference type="PANTHER" id="PTHR11136">
    <property type="entry name" value="FOLYLPOLYGLUTAMATE SYNTHASE-RELATED"/>
    <property type="match status" value="1"/>
</dbReference>
<comment type="catalytic activity">
    <reaction evidence="9">
        <text>(6S)-5,6,7,8-tetrahydrofolyl-(gamma-L-Glu)(n) + L-glutamate + ATP = (6S)-5,6,7,8-tetrahydrofolyl-(gamma-L-Glu)(n+1) + ADP + phosphate + H(+)</text>
        <dbReference type="Rhea" id="RHEA:10580"/>
        <dbReference type="Rhea" id="RHEA-COMP:14738"/>
        <dbReference type="Rhea" id="RHEA-COMP:14740"/>
        <dbReference type="ChEBI" id="CHEBI:15378"/>
        <dbReference type="ChEBI" id="CHEBI:29985"/>
        <dbReference type="ChEBI" id="CHEBI:30616"/>
        <dbReference type="ChEBI" id="CHEBI:43474"/>
        <dbReference type="ChEBI" id="CHEBI:141005"/>
        <dbReference type="ChEBI" id="CHEBI:456216"/>
        <dbReference type="EC" id="6.3.2.17"/>
    </reaction>
</comment>
<dbReference type="PANTHER" id="PTHR11136:SF0">
    <property type="entry name" value="DIHYDROFOLATE SYNTHETASE-RELATED"/>
    <property type="match status" value="1"/>
</dbReference>
<keyword evidence="6 10" id="KW-0067">ATP-binding</keyword>
<dbReference type="PIRSF" id="PIRSF001563">
    <property type="entry name" value="Folylpolyglu_synth"/>
    <property type="match status" value="1"/>
</dbReference>
<accession>A0ABU5R8P1</accession>
<organism evidence="12 13">
    <name type="scientific">Amycolatopsis heterodermiae</name>
    <dbReference type="NCBI Taxonomy" id="3110235"/>
    <lineage>
        <taxon>Bacteria</taxon>
        <taxon>Bacillati</taxon>
        <taxon>Actinomycetota</taxon>
        <taxon>Actinomycetes</taxon>
        <taxon>Pseudonocardiales</taxon>
        <taxon>Pseudonocardiaceae</taxon>
        <taxon>Amycolatopsis</taxon>
    </lineage>
</organism>
<dbReference type="Gene3D" id="3.90.190.20">
    <property type="entry name" value="Mur ligase, C-terminal domain"/>
    <property type="match status" value="1"/>
</dbReference>
<evidence type="ECO:0000256" key="9">
    <source>
        <dbReference type="ARBA" id="ARBA00047493"/>
    </source>
</evidence>
<dbReference type="NCBIfam" id="TIGR01499">
    <property type="entry name" value="folC"/>
    <property type="match status" value="1"/>
</dbReference>
<reference evidence="12 13" key="1">
    <citation type="submission" date="2023-12" db="EMBL/GenBank/DDBJ databases">
        <title>Amycolatopsis sp. V23-08.</title>
        <authorList>
            <person name="Somphong A."/>
        </authorList>
    </citation>
    <scope>NUCLEOTIDE SEQUENCE [LARGE SCALE GENOMIC DNA]</scope>
    <source>
        <strain evidence="12 13">V23-08</strain>
    </source>
</reference>
<name>A0ABU5R8P1_9PSEU</name>
<evidence type="ECO:0000256" key="5">
    <source>
        <dbReference type="ARBA" id="ARBA00022741"/>
    </source>
</evidence>